<dbReference type="GO" id="GO:0032259">
    <property type="term" value="P:methylation"/>
    <property type="evidence" value="ECO:0007669"/>
    <property type="project" value="UniProtKB-KW"/>
</dbReference>
<dbReference type="EMBL" id="LMAR01000036">
    <property type="protein sequence ID" value="KQK30441.1"/>
    <property type="molecule type" value="Genomic_DNA"/>
</dbReference>
<dbReference type="GO" id="GO:0006304">
    <property type="term" value="P:DNA modification"/>
    <property type="evidence" value="ECO:0007669"/>
    <property type="project" value="InterPro"/>
</dbReference>
<comment type="similarity">
    <text evidence="1">Belongs to the N(4)/N(6)-methyltransferase family.</text>
</comment>
<sequence length="563" mass="61829">MQLLDEGPRWVESDDDALEIERVHEHCSIYTHPDVAGAMLDAVGWVGDADLKGKRLLEPCCGDGSFLRLAVDRLLVWARREANLDEGTLGDAITAFEFDRVTAEAARTAVRGRLEQAGIASDTARRLALRWVRTEDFLLATGLGTFSHVVGNPPYMRWSKLPPRLKTQYEAAIDPVAAKGDICLAFIWRCAGLIDDLGVIALLCADRWLRCAYGEQARAELAKSLRIAAFFEAHDLPVFVGKREVSAYAGVTILDRERESGATVVRPDSLGALSAALRNWRTAAKSKQPQKAPSLRGDGSAILADDDTHRLLSALAEGYPILADAGVGVRCGVALGHAKTFLVGADAEIEPQRLLPYIRSDDLNEDGSTSASRMLVNPWDCDGRLVDLARWPRLEKHLTASREVLAARACVSGRQDWYRTIDRLPADRPAGRIFVAGMARRSRVALSRPDEVPGNAIYVLSTQSWPPAALYAMLRSGLLDLHAAGLASTFAGGTKRFDGTFLRQVRLPLWSMVSRKLQQRLVELDTSVPVPRPQLLADVFRLKSARARRALDRTLNIETENGS</sequence>
<dbReference type="GO" id="GO:0009007">
    <property type="term" value="F:site-specific DNA-methyltransferase (adenine-specific) activity"/>
    <property type="evidence" value="ECO:0007669"/>
    <property type="project" value="UniProtKB-EC"/>
</dbReference>
<evidence type="ECO:0000256" key="6">
    <source>
        <dbReference type="ARBA" id="ARBA00047942"/>
    </source>
</evidence>
<dbReference type="PROSITE" id="PS00092">
    <property type="entry name" value="N6_MTASE"/>
    <property type="match status" value="1"/>
</dbReference>
<evidence type="ECO:0000313" key="9">
    <source>
        <dbReference type="Proteomes" id="UP000051562"/>
    </source>
</evidence>
<dbReference type="SUPFAM" id="SSF53335">
    <property type="entry name" value="S-adenosyl-L-methionine-dependent methyltransferases"/>
    <property type="match status" value="1"/>
</dbReference>
<dbReference type="AlphaFoldDB" id="A0A0Q3M3X7"/>
<evidence type="ECO:0000256" key="5">
    <source>
        <dbReference type="ARBA" id="ARBA00022691"/>
    </source>
</evidence>
<feature type="domain" description="Type II methyltransferase M.TaqI-like" evidence="7">
    <location>
        <begin position="140"/>
        <end position="239"/>
    </location>
</feature>
<evidence type="ECO:0000256" key="3">
    <source>
        <dbReference type="ARBA" id="ARBA00022603"/>
    </source>
</evidence>
<dbReference type="PANTHER" id="PTHR33841:SF5">
    <property type="entry name" value="DNA METHYLASE (MODIFICATION METHYLASE) (METHYLTRANSFERASE)-RELATED"/>
    <property type="match status" value="1"/>
</dbReference>
<comment type="caution">
    <text evidence="8">The sequence shown here is derived from an EMBL/GenBank/DDBJ whole genome shotgun (WGS) entry which is preliminary data.</text>
</comment>
<gene>
    <name evidence="8" type="ORF">ARD30_13525</name>
</gene>
<keyword evidence="3" id="KW-0489">Methyltransferase</keyword>
<keyword evidence="4" id="KW-0808">Transferase</keyword>
<dbReference type="InterPro" id="IPR002052">
    <property type="entry name" value="DNA_methylase_N6_adenine_CS"/>
</dbReference>
<dbReference type="EC" id="2.1.1.72" evidence="2"/>
<dbReference type="InterPro" id="IPR029063">
    <property type="entry name" value="SAM-dependent_MTases_sf"/>
</dbReference>
<dbReference type="GO" id="GO:0003676">
    <property type="term" value="F:nucleic acid binding"/>
    <property type="evidence" value="ECO:0007669"/>
    <property type="project" value="InterPro"/>
</dbReference>
<dbReference type="InterPro" id="IPR050953">
    <property type="entry name" value="N4_N6_ade-DNA_methylase"/>
</dbReference>
<keyword evidence="9" id="KW-1185">Reference proteome</keyword>
<dbReference type="RefSeq" id="WP_055728292.1">
    <property type="nucleotide sequence ID" value="NZ_LMAR01000036.1"/>
</dbReference>
<keyword evidence="5" id="KW-0949">S-adenosyl-L-methionine</keyword>
<evidence type="ECO:0000256" key="2">
    <source>
        <dbReference type="ARBA" id="ARBA00011900"/>
    </source>
</evidence>
<dbReference type="PRINTS" id="PR00507">
    <property type="entry name" value="N12N6MTFRASE"/>
</dbReference>
<evidence type="ECO:0000256" key="1">
    <source>
        <dbReference type="ARBA" id="ARBA00006594"/>
    </source>
</evidence>
<dbReference type="Proteomes" id="UP000051562">
    <property type="component" value="Unassembled WGS sequence"/>
</dbReference>
<evidence type="ECO:0000256" key="4">
    <source>
        <dbReference type="ARBA" id="ARBA00022679"/>
    </source>
</evidence>
<dbReference type="InterPro" id="IPR011639">
    <property type="entry name" value="MethylTrfase_TaqI-like_dom"/>
</dbReference>
<name>A0A0Q3M3X7_9HYPH</name>
<evidence type="ECO:0000259" key="7">
    <source>
        <dbReference type="Pfam" id="PF07669"/>
    </source>
</evidence>
<organism evidence="8 9">
    <name type="scientific">Bosea thiooxidans</name>
    <dbReference type="NCBI Taxonomy" id="53254"/>
    <lineage>
        <taxon>Bacteria</taxon>
        <taxon>Pseudomonadati</taxon>
        <taxon>Pseudomonadota</taxon>
        <taxon>Alphaproteobacteria</taxon>
        <taxon>Hyphomicrobiales</taxon>
        <taxon>Boseaceae</taxon>
        <taxon>Bosea</taxon>
    </lineage>
</organism>
<protein>
    <recommendedName>
        <fullName evidence="2">site-specific DNA-methyltransferase (adenine-specific)</fullName>
        <ecNumber evidence="2">2.1.1.72</ecNumber>
    </recommendedName>
</protein>
<evidence type="ECO:0000313" key="8">
    <source>
        <dbReference type="EMBL" id="KQK30441.1"/>
    </source>
</evidence>
<comment type="catalytic activity">
    <reaction evidence="6">
        <text>a 2'-deoxyadenosine in DNA + S-adenosyl-L-methionine = an N(6)-methyl-2'-deoxyadenosine in DNA + S-adenosyl-L-homocysteine + H(+)</text>
        <dbReference type="Rhea" id="RHEA:15197"/>
        <dbReference type="Rhea" id="RHEA-COMP:12418"/>
        <dbReference type="Rhea" id="RHEA-COMP:12419"/>
        <dbReference type="ChEBI" id="CHEBI:15378"/>
        <dbReference type="ChEBI" id="CHEBI:57856"/>
        <dbReference type="ChEBI" id="CHEBI:59789"/>
        <dbReference type="ChEBI" id="CHEBI:90615"/>
        <dbReference type="ChEBI" id="CHEBI:90616"/>
        <dbReference type="EC" id="2.1.1.72"/>
    </reaction>
</comment>
<proteinExistence type="inferred from homology"/>
<dbReference type="Pfam" id="PF07669">
    <property type="entry name" value="Eco57I"/>
    <property type="match status" value="1"/>
</dbReference>
<dbReference type="Gene3D" id="3.40.50.150">
    <property type="entry name" value="Vaccinia Virus protein VP39"/>
    <property type="match status" value="1"/>
</dbReference>
<reference evidence="8 9" key="1">
    <citation type="submission" date="2015-10" db="EMBL/GenBank/DDBJ databases">
        <title>Draft genome of Bosea thiooxidans.</title>
        <authorList>
            <person name="Wang X."/>
        </authorList>
    </citation>
    <scope>NUCLEOTIDE SEQUENCE [LARGE SCALE GENOMIC DNA]</scope>
    <source>
        <strain evidence="8 9">CGMCC 9174</strain>
    </source>
</reference>
<accession>A0A0Q3M3X7</accession>
<dbReference type="PANTHER" id="PTHR33841">
    <property type="entry name" value="DNA METHYLTRANSFERASE YEEA-RELATED"/>
    <property type="match status" value="1"/>
</dbReference>